<accession>A0A183IK34</accession>
<protein>
    <submittedName>
        <fullName evidence="1 3">Uncharacterized protein</fullName>
    </submittedName>
</protein>
<reference evidence="1 2" key="2">
    <citation type="submission" date="2018-11" db="EMBL/GenBank/DDBJ databases">
        <authorList>
            <consortium name="Pathogen Informatics"/>
        </authorList>
    </citation>
    <scope>NUCLEOTIDE SEQUENCE [LARGE SCALE GENOMIC DNA]</scope>
</reference>
<dbReference type="WBParaSite" id="SBAD_0000415601-mRNA-1">
    <property type="protein sequence ID" value="SBAD_0000415601-mRNA-1"/>
    <property type="gene ID" value="SBAD_0000415601"/>
</dbReference>
<sequence>MAAPDHRSSSRRKICNKCETSQTNPSRPACSAACPAIIRSINRWLQEMPTTMTTTKRNRSYRLQNPSDRSIGCDWQTVRCHYRLGGNSAHTHTYSHPQIHLKSLTIFLTHRTTSICCEDHRVLSIGGSIDGQSILNQCNER</sequence>
<dbReference type="AlphaFoldDB" id="A0A183IK34"/>
<reference evidence="3" key="1">
    <citation type="submission" date="2016-06" db="UniProtKB">
        <authorList>
            <consortium name="WormBaseParasite"/>
        </authorList>
    </citation>
    <scope>IDENTIFICATION</scope>
</reference>
<dbReference type="Proteomes" id="UP000270296">
    <property type="component" value="Unassembled WGS sequence"/>
</dbReference>
<name>A0A183IK34_9BILA</name>
<evidence type="ECO:0000313" key="1">
    <source>
        <dbReference type="EMBL" id="VDP02964.1"/>
    </source>
</evidence>
<evidence type="ECO:0000313" key="2">
    <source>
        <dbReference type="Proteomes" id="UP000270296"/>
    </source>
</evidence>
<proteinExistence type="predicted"/>
<dbReference type="EMBL" id="UZAM01008054">
    <property type="protein sequence ID" value="VDP02964.1"/>
    <property type="molecule type" value="Genomic_DNA"/>
</dbReference>
<evidence type="ECO:0000313" key="3">
    <source>
        <dbReference type="WBParaSite" id="SBAD_0000415601-mRNA-1"/>
    </source>
</evidence>
<organism evidence="3">
    <name type="scientific">Soboliphyme baturini</name>
    <dbReference type="NCBI Taxonomy" id="241478"/>
    <lineage>
        <taxon>Eukaryota</taxon>
        <taxon>Metazoa</taxon>
        <taxon>Ecdysozoa</taxon>
        <taxon>Nematoda</taxon>
        <taxon>Enoplea</taxon>
        <taxon>Dorylaimia</taxon>
        <taxon>Dioctophymatida</taxon>
        <taxon>Dioctophymatoidea</taxon>
        <taxon>Soboliphymatidae</taxon>
        <taxon>Soboliphyme</taxon>
    </lineage>
</organism>
<keyword evidence="2" id="KW-1185">Reference proteome</keyword>
<gene>
    <name evidence="1" type="ORF">SBAD_LOCUS3980</name>
</gene>